<accession>A0A6J5VY89</accession>
<proteinExistence type="predicted"/>
<gene>
    <name evidence="1" type="ORF">ORAREDHAP_LOCUS1073</name>
</gene>
<sequence>MPFAVTDSNWDDDDDVALVELGAQSVIEREGLKVEVRETELNLQCWRRVIEEEEKDDDEV</sequence>
<organism evidence="1 2">
    <name type="scientific">Prunus armeniaca</name>
    <name type="common">Apricot</name>
    <name type="synonym">Armeniaca vulgaris</name>
    <dbReference type="NCBI Taxonomy" id="36596"/>
    <lineage>
        <taxon>Eukaryota</taxon>
        <taxon>Viridiplantae</taxon>
        <taxon>Streptophyta</taxon>
        <taxon>Embryophyta</taxon>
        <taxon>Tracheophyta</taxon>
        <taxon>Spermatophyta</taxon>
        <taxon>Magnoliopsida</taxon>
        <taxon>eudicotyledons</taxon>
        <taxon>Gunneridae</taxon>
        <taxon>Pentapetalae</taxon>
        <taxon>rosids</taxon>
        <taxon>fabids</taxon>
        <taxon>Rosales</taxon>
        <taxon>Rosaceae</taxon>
        <taxon>Amygdaloideae</taxon>
        <taxon>Amygdaleae</taxon>
        <taxon>Prunus</taxon>
    </lineage>
</organism>
<keyword evidence="2" id="KW-1185">Reference proteome</keyword>
<protein>
    <submittedName>
        <fullName evidence="1">Uncharacterized protein</fullName>
    </submittedName>
</protein>
<dbReference type="Proteomes" id="UP000507245">
    <property type="component" value="Unassembled WGS sequence"/>
</dbReference>
<name>A0A6J5VY89_PRUAR</name>
<reference evidence="2" key="1">
    <citation type="journal article" date="2020" name="Genome Biol.">
        <title>Gamete binning: chromosome-level and haplotype-resolved genome assembly enabled by high-throughput single-cell sequencing of gamete genomes.</title>
        <authorList>
            <person name="Campoy J.A."/>
            <person name="Sun H."/>
            <person name="Goel M."/>
            <person name="Jiao W.-B."/>
            <person name="Folz-Donahue K."/>
            <person name="Wang N."/>
            <person name="Rubio M."/>
            <person name="Liu C."/>
            <person name="Kukat C."/>
            <person name="Ruiz D."/>
            <person name="Huettel B."/>
            <person name="Schneeberger K."/>
        </authorList>
    </citation>
    <scope>NUCLEOTIDE SEQUENCE [LARGE SCALE GENOMIC DNA]</scope>
    <source>
        <strain evidence="2">cv. Rojo Pasion</strain>
    </source>
</reference>
<dbReference type="AlphaFoldDB" id="A0A6J5VY89"/>
<evidence type="ECO:0000313" key="2">
    <source>
        <dbReference type="Proteomes" id="UP000507245"/>
    </source>
</evidence>
<dbReference type="EMBL" id="CAEKKB010000001">
    <property type="protein sequence ID" value="CAB4292607.1"/>
    <property type="molecule type" value="Genomic_DNA"/>
</dbReference>
<evidence type="ECO:0000313" key="1">
    <source>
        <dbReference type="EMBL" id="CAB4292607.1"/>
    </source>
</evidence>